<evidence type="ECO:0000256" key="1">
    <source>
        <dbReference type="ARBA" id="ARBA00004651"/>
    </source>
</evidence>
<evidence type="ECO:0000259" key="9">
    <source>
        <dbReference type="Pfam" id="PF21082"/>
    </source>
</evidence>
<dbReference type="EMBL" id="CP002098">
    <property type="protein sequence ID" value="ADM27587.1"/>
    <property type="molecule type" value="Genomic_DNA"/>
</dbReference>
<feature type="transmembrane region" description="Helical" evidence="7">
    <location>
        <begin position="58"/>
        <end position="80"/>
    </location>
</feature>
<evidence type="ECO:0000313" key="11">
    <source>
        <dbReference type="EMBL" id="ADM27587.1"/>
    </source>
</evidence>
<keyword evidence="12" id="KW-1185">Reference proteome</keyword>
<dbReference type="GO" id="GO:0005886">
    <property type="term" value="C:plasma membrane"/>
    <property type="evidence" value="ECO:0007669"/>
    <property type="project" value="UniProtKB-SubCell"/>
</dbReference>
<keyword evidence="6 7" id="KW-0472">Membrane</keyword>
<dbReference type="Pfam" id="PF21088">
    <property type="entry name" value="MS_channel_1st"/>
    <property type="match status" value="1"/>
</dbReference>
<gene>
    <name evidence="11" type="ordered locus">Igag_0759</name>
</gene>
<feature type="domain" description="Mechanosensitive ion channel MscS" evidence="8">
    <location>
        <begin position="103"/>
        <end position="169"/>
    </location>
</feature>
<dbReference type="InterPro" id="IPR049142">
    <property type="entry name" value="MS_channel_1st"/>
</dbReference>
<comment type="subcellular location">
    <subcellularLocation>
        <location evidence="1">Cell membrane</location>
        <topology evidence="1">Multi-pass membrane protein</topology>
    </subcellularLocation>
</comment>
<keyword evidence="5 7" id="KW-1133">Transmembrane helix</keyword>
<dbReference type="KEGG" id="iag:Igag_0759"/>
<dbReference type="SUPFAM" id="SSF82861">
    <property type="entry name" value="Mechanosensitive channel protein MscS (YggB), transmembrane region"/>
    <property type="match status" value="1"/>
</dbReference>
<evidence type="ECO:0000256" key="3">
    <source>
        <dbReference type="ARBA" id="ARBA00022475"/>
    </source>
</evidence>
<evidence type="ECO:0000256" key="6">
    <source>
        <dbReference type="ARBA" id="ARBA00023136"/>
    </source>
</evidence>
<evidence type="ECO:0000256" key="7">
    <source>
        <dbReference type="SAM" id="Phobius"/>
    </source>
</evidence>
<evidence type="ECO:0000256" key="4">
    <source>
        <dbReference type="ARBA" id="ARBA00022692"/>
    </source>
</evidence>
<accession>E0STB0</accession>
<comment type="similarity">
    <text evidence="2">Belongs to the MscS (TC 1.A.23) family.</text>
</comment>
<dbReference type="InterPro" id="IPR011014">
    <property type="entry name" value="MscS_channel_TM-2"/>
</dbReference>
<dbReference type="PANTHER" id="PTHR30221:SF20">
    <property type="entry name" value="SMALL-CONDUCTANCE MECHANOSENSITIVE CHANNEL"/>
    <property type="match status" value="1"/>
</dbReference>
<dbReference type="PANTHER" id="PTHR30221">
    <property type="entry name" value="SMALL-CONDUCTANCE MECHANOSENSITIVE CHANNEL"/>
    <property type="match status" value="1"/>
</dbReference>
<feature type="transmembrane region" description="Helical" evidence="7">
    <location>
        <begin position="86"/>
        <end position="113"/>
    </location>
</feature>
<dbReference type="Gene3D" id="3.30.70.100">
    <property type="match status" value="1"/>
</dbReference>
<proteinExistence type="inferred from homology"/>
<dbReference type="AlphaFoldDB" id="E0STB0"/>
<dbReference type="Gene3D" id="1.10.287.1260">
    <property type="match status" value="1"/>
</dbReference>
<dbReference type="InterPro" id="IPR006685">
    <property type="entry name" value="MscS_channel_2nd"/>
</dbReference>
<organism evidence="11 12">
    <name type="scientific">Ignisphaera aggregans (strain DSM 17230 / JCM 13409 / AQ1.S1)</name>
    <dbReference type="NCBI Taxonomy" id="583356"/>
    <lineage>
        <taxon>Archaea</taxon>
        <taxon>Thermoproteota</taxon>
        <taxon>Thermoprotei</taxon>
        <taxon>Desulfurococcales</taxon>
        <taxon>Desulfurococcaceae</taxon>
        <taxon>Ignisphaera</taxon>
    </lineage>
</organism>
<dbReference type="InterPro" id="IPR045275">
    <property type="entry name" value="MscS_archaea/bacteria_type"/>
</dbReference>
<reference evidence="11 12" key="1">
    <citation type="journal article" date="2010" name="Stand. Genomic Sci.">
        <title>Complete genome sequence of Ignisphaera aggregans type strain (AQ1.S1).</title>
        <authorList>
            <person name="Goker M."/>
            <person name="Held B."/>
            <person name="Lapidus A."/>
            <person name="Nolan M."/>
            <person name="Spring S."/>
            <person name="Yasawong M."/>
            <person name="Lucas S."/>
            <person name="Glavina Del Rio T."/>
            <person name="Tice H."/>
            <person name="Cheng J.F."/>
            <person name="Goodwin L."/>
            <person name="Tapia R."/>
            <person name="Pitluck S."/>
            <person name="Liolios K."/>
            <person name="Ivanova N."/>
            <person name="Mavromatis K."/>
            <person name="Mikhailova N."/>
            <person name="Pati A."/>
            <person name="Chen A."/>
            <person name="Palaniappan K."/>
            <person name="Brambilla E."/>
            <person name="Land M."/>
            <person name="Hauser L."/>
            <person name="Chang Y.J."/>
            <person name="Jeffries C.D."/>
            <person name="Brettin T."/>
            <person name="Detter J.C."/>
            <person name="Han C."/>
            <person name="Rohde M."/>
            <person name="Sikorski J."/>
            <person name="Woyke T."/>
            <person name="Bristow J."/>
            <person name="Eisen J.A."/>
            <person name="Markowitz V."/>
            <person name="Hugenholtz P."/>
            <person name="Kyrpides N.C."/>
            <person name="Klenk H.P."/>
        </authorList>
    </citation>
    <scope>NUCLEOTIDE SEQUENCE [LARGE SCALE GENOMIC DNA]</scope>
    <source>
        <strain evidence="12">DSM 17230 / JCM 13409 / AQ1.S1</strain>
    </source>
</reference>
<dbReference type="InterPro" id="IPR023408">
    <property type="entry name" value="MscS_beta-dom_sf"/>
</dbReference>
<feature type="domain" description="Mechanosensitive ion channel MscS C-terminal" evidence="9">
    <location>
        <begin position="175"/>
        <end position="257"/>
    </location>
</feature>
<evidence type="ECO:0000313" key="12">
    <source>
        <dbReference type="Proteomes" id="UP000001304"/>
    </source>
</evidence>
<evidence type="ECO:0000259" key="8">
    <source>
        <dbReference type="Pfam" id="PF00924"/>
    </source>
</evidence>
<dbReference type="InterPro" id="IPR010920">
    <property type="entry name" value="LSM_dom_sf"/>
</dbReference>
<dbReference type="BioCyc" id="IAGG583356:GHAH-753-MONOMER"/>
<name>E0STB0_IGNAA</name>
<feature type="domain" description="Mechanosensitive ion channel transmembrane helices 2/3" evidence="10">
    <location>
        <begin position="61"/>
        <end position="101"/>
    </location>
</feature>
<dbReference type="Gene3D" id="2.30.30.60">
    <property type="match status" value="1"/>
</dbReference>
<keyword evidence="3" id="KW-1003">Cell membrane</keyword>
<dbReference type="Pfam" id="PF00924">
    <property type="entry name" value="MS_channel_2nd"/>
    <property type="match status" value="1"/>
</dbReference>
<feature type="transmembrane region" description="Helical" evidence="7">
    <location>
        <begin position="20"/>
        <end position="38"/>
    </location>
</feature>
<evidence type="ECO:0000256" key="2">
    <source>
        <dbReference type="ARBA" id="ARBA00008017"/>
    </source>
</evidence>
<dbReference type="InterPro" id="IPR011066">
    <property type="entry name" value="MscS_channel_C_sf"/>
</dbReference>
<dbReference type="HOGENOM" id="CLU_037945_1_0_2"/>
<dbReference type="Pfam" id="PF21082">
    <property type="entry name" value="MS_channel_3rd"/>
    <property type="match status" value="1"/>
</dbReference>
<dbReference type="SUPFAM" id="SSF50182">
    <property type="entry name" value="Sm-like ribonucleoproteins"/>
    <property type="match status" value="1"/>
</dbReference>
<keyword evidence="4 7" id="KW-0812">Transmembrane</keyword>
<protein>
    <submittedName>
        <fullName evidence="11">MscS Mechanosensitive ion channel</fullName>
    </submittedName>
</protein>
<dbReference type="STRING" id="583356.Igag_0759"/>
<dbReference type="GO" id="GO:0008381">
    <property type="term" value="F:mechanosensitive monoatomic ion channel activity"/>
    <property type="evidence" value="ECO:0007669"/>
    <property type="project" value="InterPro"/>
</dbReference>
<dbReference type="SUPFAM" id="SSF82689">
    <property type="entry name" value="Mechanosensitive channel protein MscS (YggB), C-terminal domain"/>
    <property type="match status" value="1"/>
</dbReference>
<dbReference type="Proteomes" id="UP000001304">
    <property type="component" value="Chromosome"/>
</dbReference>
<evidence type="ECO:0000259" key="10">
    <source>
        <dbReference type="Pfam" id="PF21088"/>
    </source>
</evidence>
<dbReference type="InterPro" id="IPR049278">
    <property type="entry name" value="MS_channel_C"/>
</dbReference>
<sequence>MWNMGFTIPLPSIEMENILRILEIVSIVCIGIVFAYLLRKALFRTLIRVLPQSLAHNIAKATFYTVAAITILIALGTMGIDLTALVVAGGFAGIVVGFALQPILSNLFAGIYIMSEKALSPGELVEVNGVQGYVLEVSVMSTKIRSLDGAILRIPNNEILNTVLRNFSRTPIRRIEFVVSIAYRENAERVYTIINNVLDNHPFILLDPPPEVFVSNLGSSGVDITVRVWVPSELWYDVARDLLWKLKKAISEAGIEIPFTQIDIWFRTPLKLEAPCKS</sequence>
<evidence type="ECO:0000256" key="5">
    <source>
        <dbReference type="ARBA" id="ARBA00022989"/>
    </source>
</evidence>